<keyword evidence="3" id="KW-1185">Reference proteome</keyword>
<dbReference type="FunFam" id="3.30.420.140:FF:000001">
    <property type="entry name" value="RNA-binding transcriptional accessory protein"/>
    <property type="match status" value="1"/>
</dbReference>
<dbReference type="SMART" id="SM00732">
    <property type="entry name" value="YqgFc"/>
    <property type="match status" value="1"/>
</dbReference>
<dbReference type="FunFam" id="2.40.50.140:FF:000051">
    <property type="entry name" value="RNA-binding transcriptional accessory protein"/>
    <property type="match status" value="1"/>
</dbReference>
<protein>
    <recommendedName>
        <fullName evidence="1">S1 motif domain-containing protein</fullName>
    </recommendedName>
</protein>
<dbReference type="Pfam" id="PF12836">
    <property type="entry name" value="HHH_3"/>
    <property type="match status" value="1"/>
</dbReference>
<evidence type="ECO:0000259" key="1">
    <source>
        <dbReference type="PROSITE" id="PS50126"/>
    </source>
</evidence>
<organism evidence="2 3">
    <name type="scientific">Desulfallas thermosapovorans DSM 6562</name>
    <dbReference type="NCBI Taxonomy" id="1121431"/>
    <lineage>
        <taxon>Bacteria</taxon>
        <taxon>Bacillati</taxon>
        <taxon>Bacillota</taxon>
        <taxon>Clostridia</taxon>
        <taxon>Eubacteriales</taxon>
        <taxon>Desulfallaceae</taxon>
        <taxon>Desulfallas</taxon>
    </lineage>
</organism>
<dbReference type="Pfam" id="PF16921">
    <property type="entry name" value="Tex_YqgF"/>
    <property type="match status" value="1"/>
</dbReference>
<dbReference type="SMART" id="SM00316">
    <property type="entry name" value="S1"/>
    <property type="match status" value="1"/>
</dbReference>
<dbReference type="InterPro" id="IPR023323">
    <property type="entry name" value="Tex-like_dom_sf"/>
</dbReference>
<dbReference type="SUPFAM" id="SSF47781">
    <property type="entry name" value="RuvA domain 2-like"/>
    <property type="match status" value="2"/>
</dbReference>
<dbReference type="Pfam" id="PF00575">
    <property type="entry name" value="S1"/>
    <property type="match status" value="1"/>
</dbReference>
<evidence type="ECO:0000313" key="2">
    <source>
        <dbReference type="EMBL" id="TYO95974.1"/>
    </source>
</evidence>
<dbReference type="SUPFAM" id="SSF158832">
    <property type="entry name" value="Tex N-terminal region-like"/>
    <property type="match status" value="1"/>
</dbReference>
<dbReference type="Gene3D" id="2.40.50.140">
    <property type="entry name" value="Nucleic acid-binding proteins"/>
    <property type="match status" value="1"/>
</dbReference>
<dbReference type="InterPro" id="IPR044146">
    <property type="entry name" value="S1_Tex"/>
</dbReference>
<dbReference type="SUPFAM" id="SSF53098">
    <property type="entry name" value="Ribonuclease H-like"/>
    <property type="match status" value="1"/>
</dbReference>
<dbReference type="InterPro" id="IPR012340">
    <property type="entry name" value="NA-bd_OB-fold"/>
</dbReference>
<dbReference type="RefSeq" id="WP_207706545.1">
    <property type="nucleotide sequence ID" value="NZ_VNHM01000006.1"/>
</dbReference>
<dbReference type="Proteomes" id="UP000323166">
    <property type="component" value="Unassembled WGS sequence"/>
</dbReference>
<dbReference type="CDD" id="cd05685">
    <property type="entry name" value="S1_Tex"/>
    <property type="match status" value="1"/>
</dbReference>
<dbReference type="SUPFAM" id="SSF50249">
    <property type="entry name" value="Nucleic acid-binding proteins"/>
    <property type="match status" value="1"/>
</dbReference>
<dbReference type="PROSITE" id="PS50126">
    <property type="entry name" value="S1"/>
    <property type="match status" value="1"/>
</dbReference>
<dbReference type="Pfam" id="PF17674">
    <property type="entry name" value="HHH_9"/>
    <property type="match status" value="1"/>
</dbReference>
<dbReference type="InterPro" id="IPR018974">
    <property type="entry name" value="Tex-like_N"/>
</dbReference>
<dbReference type="GO" id="GO:0006139">
    <property type="term" value="P:nucleobase-containing compound metabolic process"/>
    <property type="evidence" value="ECO:0007669"/>
    <property type="project" value="InterPro"/>
</dbReference>
<dbReference type="Gene3D" id="1.10.150.310">
    <property type="entry name" value="Tex RuvX-like domain-like"/>
    <property type="match status" value="1"/>
</dbReference>
<dbReference type="GO" id="GO:0003735">
    <property type="term" value="F:structural constituent of ribosome"/>
    <property type="evidence" value="ECO:0007669"/>
    <property type="project" value="TreeGrafter"/>
</dbReference>
<dbReference type="Gene3D" id="1.10.10.650">
    <property type="entry name" value="RuvA domain 2-like"/>
    <property type="match status" value="1"/>
</dbReference>
<dbReference type="PANTHER" id="PTHR10724:SF10">
    <property type="entry name" value="S1 RNA-BINDING DOMAIN-CONTAINING PROTEIN 1"/>
    <property type="match status" value="1"/>
</dbReference>
<dbReference type="AlphaFoldDB" id="A0A5S4ZTG0"/>
<dbReference type="InterPro" id="IPR003029">
    <property type="entry name" value="S1_domain"/>
</dbReference>
<dbReference type="GO" id="GO:0006412">
    <property type="term" value="P:translation"/>
    <property type="evidence" value="ECO:0007669"/>
    <property type="project" value="TreeGrafter"/>
</dbReference>
<dbReference type="InterPro" id="IPR041692">
    <property type="entry name" value="HHH_9"/>
</dbReference>
<dbReference type="Gene3D" id="1.10.3500.10">
    <property type="entry name" value="Tex N-terminal region-like"/>
    <property type="match status" value="1"/>
</dbReference>
<feature type="domain" description="S1 motif" evidence="1">
    <location>
        <begin position="647"/>
        <end position="716"/>
    </location>
</feature>
<dbReference type="Gene3D" id="3.30.420.140">
    <property type="entry name" value="YqgF/RNase H-like domain"/>
    <property type="match status" value="1"/>
</dbReference>
<dbReference type="InterPro" id="IPR032639">
    <property type="entry name" value="Tex_YqgF"/>
</dbReference>
<dbReference type="InterPro" id="IPR050437">
    <property type="entry name" value="Ribos_protein_bS1-like"/>
</dbReference>
<dbReference type="InterPro" id="IPR023319">
    <property type="entry name" value="Tex-like_HTH_dom_sf"/>
</dbReference>
<dbReference type="InterPro" id="IPR012337">
    <property type="entry name" value="RNaseH-like_sf"/>
</dbReference>
<reference evidence="2 3" key="1">
    <citation type="submission" date="2019-07" db="EMBL/GenBank/DDBJ databases">
        <title>Genomic Encyclopedia of Type Strains, Phase I: the one thousand microbial genomes (KMG-I) project.</title>
        <authorList>
            <person name="Kyrpides N."/>
        </authorList>
    </citation>
    <scope>NUCLEOTIDE SEQUENCE [LARGE SCALE GENOMIC DNA]</scope>
    <source>
        <strain evidence="2 3">DSM 6562</strain>
    </source>
</reference>
<dbReference type="FunFam" id="1.10.10.650:FF:000001">
    <property type="entry name" value="S1 RNA-binding domain 1"/>
    <property type="match status" value="1"/>
</dbReference>
<dbReference type="InterPro" id="IPR055179">
    <property type="entry name" value="Tex-like_central_region"/>
</dbReference>
<dbReference type="EMBL" id="VNHM01000006">
    <property type="protein sequence ID" value="TYO95974.1"/>
    <property type="molecule type" value="Genomic_DNA"/>
</dbReference>
<dbReference type="Pfam" id="PF22706">
    <property type="entry name" value="Tex_central_region"/>
    <property type="match status" value="1"/>
</dbReference>
<dbReference type="InterPro" id="IPR006641">
    <property type="entry name" value="YqgF/RNaseH-like_dom"/>
</dbReference>
<evidence type="ECO:0000313" key="3">
    <source>
        <dbReference type="Proteomes" id="UP000323166"/>
    </source>
</evidence>
<name>A0A5S4ZTG0_9FIRM</name>
<dbReference type="GO" id="GO:0005737">
    <property type="term" value="C:cytoplasm"/>
    <property type="evidence" value="ECO:0007669"/>
    <property type="project" value="UniProtKB-ARBA"/>
</dbReference>
<gene>
    <name evidence="2" type="ORF">LX24_01364</name>
</gene>
<comment type="caution">
    <text evidence="2">The sequence shown here is derived from an EMBL/GenBank/DDBJ whole genome shotgun (WGS) entry which is preliminary data.</text>
</comment>
<dbReference type="Pfam" id="PF09371">
    <property type="entry name" value="Tex_N"/>
    <property type="match status" value="1"/>
</dbReference>
<dbReference type="InterPro" id="IPR010994">
    <property type="entry name" value="RuvA_2-like"/>
</dbReference>
<proteinExistence type="predicted"/>
<dbReference type="PANTHER" id="PTHR10724">
    <property type="entry name" value="30S RIBOSOMAL PROTEIN S1"/>
    <property type="match status" value="1"/>
</dbReference>
<accession>A0A5S4ZTG0</accession>
<dbReference type="GO" id="GO:0003729">
    <property type="term" value="F:mRNA binding"/>
    <property type="evidence" value="ECO:0007669"/>
    <property type="project" value="UniProtKB-ARBA"/>
</dbReference>
<dbReference type="FunFam" id="1.10.150.310:FF:000001">
    <property type="entry name" value="RNA-binding transcriptional accessory protein"/>
    <property type="match status" value="1"/>
</dbReference>
<dbReference type="InterPro" id="IPR037027">
    <property type="entry name" value="YqgF/RNaseH-like_dom_sf"/>
</dbReference>
<sequence length="717" mass="79281">MEKNTAPNDIINIVAGETGIPGHKVESTVRLLEEGNTVPFIARYRKEVTGELDEVQIRRIEELVKFHRHLQQRKEEVLRLIDEQGKLTGELRARIESAVKLTEVEDLYRPYRQKRKTRAGVARERGLAPLAEYLLSFPRAGNPEGEAAKYLSDAVPTAEEALQGALDIVAEQVADDPDVRGWVRDYTRRQGRLVTRARDDGAESVYRMYYDYQEPVSKVVPHRVLAINRGEREEFLKVAVQVDEDVVIDWLYRRFVKPGAVTTELVQRAVADAYKRLVAPAVERDIRNELTAEAESRAVQVFARNLRSLLMQPPVKDVVVLAIDPAYRTGCKWAVVDETGKLLDVGVVYPTPPQKNIAEAEAKLAGVVKRYGVQVIAIGNGTASRETEQFVADFIKKQKQPGLAYTIVSEAGASVYSASELAAREFPGLDVSARSAVSIARRLQDPLAELVKIEPRAVGVGQYQHDVAPKQLNESLAKVVESAVNYVGVDLNTASAALLGYVAGINAVVANNIVRYREQNGRFVNRRQLLKVPRLGPKTFEQCVGFLRISGGDNILDATPIHPESYPLTARLLNILGLKMTDVGRPVLRSKLAGLDVEAVADRLGAGVPTLRDIVESLLRPGRDPRDELPPPVFRFDVLSIEDLRAGMVLMGTVRNVVDFGAFVDIGVKNDGLVHISELAEGYVRHPLDVVSVGDVVTVRVLEVDAGRHRIALSMRV</sequence>